<evidence type="ECO:0000313" key="5">
    <source>
        <dbReference type="Proteomes" id="UP000747399"/>
    </source>
</evidence>
<reference evidence="4" key="1">
    <citation type="journal article" date="2021" name="Proc. Natl. Acad. Sci. U.S.A.">
        <title>Three genomes in the algal genus Volvox reveal the fate of a haploid sex-determining region after a transition to homothallism.</title>
        <authorList>
            <person name="Yamamoto K."/>
            <person name="Hamaji T."/>
            <person name="Kawai-Toyooka H."/>
            <person name="Matsuzaki R."/>
            <person name="Takahashi F."/>
            <person name="Nishimura Y."/>
            <person name="Kawachi M."/>
            <person name="Noguchi H."/>
            <person name="Minakuchi Y."/>
            <person name="Umen J.G."/>
            <person name="Toyoda A."/>
            <person name="Nozaki H."/>
        </authorList>
    </citation>
    <scope>NUCLEOTIDE SEQUENCE</scope>
    <source>
        <strain evidence="4">NIES-3780</strain>
    </source>
</reference>
<dbReference type="GO" id="GO:0009507">
    <property type="term" value="C:chloroplast"/>
    <property type="evidence" value="ECO:0007669"/>
    <property type="project" value="TreeGrafter"/>
</dbReference>
<dbReference type="InterPro" id="IPR020818">
    <property type="entry name" value="Chaperonin_GroES"/>
</dbReference>
<dbReference type="InterPro" id="IPR018369">
    <property type="entry name" value="Chaprnonin_Cpn10_CS"/>
</dbReference>
<comment type="caution">
    <text evidence="4">The sequence shown here is derived from an EMBL/GenBank/DDBJ whole genome shotgun (WGS) entry which is preliminary data.</text>
</comment>
<dbReference type="GO" id="GO:0005524">
    <property type="term" value="F:ATP binding"/>
    <property type="evidence" value="ECO:0007669"/>
    <property type="project" value="InterPro"/>
</dbReference>
<dbReference type="GO" id="GO:0051087">
    <property type="term" value="F:protein-folding chaperone binding"/>
    <property type="evidence" value="ECO:0007669"/>
    <property type="project" value="TreeGrafter"/>
</dbReference>
<keyword evidence="5" id="KW-1185">Reference proteome</keyword>
<dbReference type="PANTHER" id="PTHR10772">
    <property type="entry name" value="10 KDA HEAT SHOCK PROTEIN"/>
    <property type="match status" value="1"/>
</dbReference>
<proteinExistence type="inferred from homology"/>
<dbReference type="EMBL" id="BNCO01000016">
    <property type="protein sequence ID" value="GIL53913.1"/>
    <property type="molecule type" value="Genomic_DNA"/>
</dbReference>
<comment type="similarity">
    <text evidence="1 3">Belongs to the GroES chaperonin family.</text>
</comment>
<dbReference type="GO" id="GO:0046872">
    <property type="term" value="F:metal ion binding"/>
    <property type="evidence" value="ECO:0007669"/>
    <property type="project" value="TreeGrafter"/>
</dbReference>
<sequence>MATFKISSGCCGRFAMRPSVGRRTAVRVAASITAEKASLDITKMTPIHDRVLIRPIEEEARTAGGILLPKAPPKANSDAHIGEVLAVGSDVSLGLAKGDVVVFQKYAMAEVEVKEGQILFVAEKSIMGKLEQ</sequence>
<name>A0A8J4B936_9CHLO</name>
<dbReference type="CDD" id="cd00320">
    <property type="entry name" value="cpn10"/>
    <property type="match status" value="1"/>
</dbReference>
<protein>
    <recommendedName>
        <fullName evidence="6">10 kDa chaperonin</fullName>
    </recommendedName>
</protein>
<accession>A0A8J4B936</accession>
<dbReference type="Gene3D" id="2.30.33.40">
    <property type="entry name" value="GroES chaperonin"/>
    <property type="match status" value="1"/>
</dbReference>
<dbReference type="AlphaFoldDB" id="A0A8J4B936"/>
<dbReference type="PROSITE" id="PS00681">
    <property type="entry name" value="CHAPERONINS_CPN10"/>
    <property type="match status" value="1"/>
</dbReference>
<evidence type="ECO:0000256" key="1">
    <source>
        <dbReference type="ARBA" id="ARBA00006975"/>
    </source>
</evidence>
<dbReference type="GO" id="GO:0005739">
    <property type="term" value="C:mitochondrion"/>
    <property type="evidence" value="ECO:0007669"/>
    <property type="project" value="TreeGrafter"/>
</dbReference>
<evidence type="ECO:0000256" key="3">
    <source>
        <dbReference type="RuleBase" id="RU003479"/>
    </source>
</evidence>
<dbReference type="InterPro" id="IPR011032">
    <property type="entry name" value="GroES-like_sf"/>
</dbReference>
<dbReference type="SUPFAM" id="SSF50129">
    <property type="entry name" value="GroES-like"/>
    <property type="match status" value="1"/>
</dbReference>
<organism evidence="4 5">
    <name type="scientific">Volvox africanus</name>
    <dbReference type="NCBI Taxonomy" id="51714"/>
    <lineage>
        <taxon>Eukaryota</taxon>
        <taxon>Viridiplantae</taxon>
        <taxon>Chlorophyta</taxon>
        <taxon>core chlorophytes</taxon>
        <taxon>Chlorophyceae</taxon>
        <taxon>CS clade</taxon>
        <taxon>Chlamydomonadales</taxon>
        <taxon>Volvocaceae</taxon>
        <taxon>Volvox</taxon>
    </lineage>
</organism>
<dbReference type="PRINTS" id="PR00297">
    <property type="entry name" value="CHAPERONIN10"/>
</dbReference>
<evidence type="ECO:0000313" key="4">
    <source>
        <dbReference type="EMBL" id="GIL53913.1"/>
    </source>
</evidence>
<evidence type="ECO:0000256" key="2">
    <source>
        <dbReference type="ARBA" id="ARBA00023186"/>
    </source>
</evidence>
<dbReference type="PANTHER" id="PTHR10772:SF63">
    <property type="entry name" value="20 KDA CHAPERONIN, CHLOROPLASTIC"/>
    <property type="match status" value="1"/>
</dbReference>
<dbReference type="GO" id="GO:0044183">
    <property type="term" value="F:protein folding chaperone"/>
    <property type="evidence" value="ECO:0007669"/>
    <property type="project" value="InterPro"/>
</dbReference>
<keyword evidence="2 3" id="KW-0143">Chaperone</keyword>
<dbReference type="GO" id="GO:0051082">
    <property type="term" value="F:unfolded protein binding"/>
    <property type="evidence" value="ECO:0007669"/>
    <property type="project" value="TreeGrafter"/>
</dbReference>
<dbReference type="InterPro" id="IPR037124">
    <property type="entry name" value="Chaperonin_GroES_sf"/>
</dbReference>
<dbReference type="Pfam" id="PF00166">
    <property type="entry name" value="Cpn10"/>
    <property type="match status" value="1"/>
</dbReference>
<dbReference type="SMART" id="SM00883">
    <property type="entry name" value="Cpn10"/>
    <property type="match status" value="1"/>
</dbReference>
<evidence type="ECO:0008006" key="6">
    <source>
        <dbReference type="Google" id="ProtNLM"/>
    </source>
</evidence>
<dbReference type="Proteomes" id="UP000747399">
    <property type="component" value="Unassembled WGS sequence"/>
</dbReference>
<gene>
    <name evidence="4" type="ORF">Vafri_9499</name>
</gene>